<reference evidence="1 2" key="1">
    <citation type="submission" date="2023-08" db="EMBL/GenBank/DDBJ databases">
        <title>A Necator americanus chromosomal reference genome.</title>
        <authorList>
            <person name="Ilik V."/>
            <person name="Petrzelkova K.J."/>
            <person name="Pardy F."/>
            <person name="Fuh T."/>
            <person name="Niatou-Singa F.S."/>
            <person name="Gouil Q."/>
            <person name="Baker L."/>
            <person name="Ritchie M.E."/>
            <person name="Jex A.R."/>
            <person name="Gazzola D."/>
            <person name="Li H."/>
            <person name="Toshio Fujiwara R."/>
            <person name="Zhan B."/>
            <person name="Aroian R.V."/>
            <person name="Pafco B."/>
            <person name="Schwarz E.M."/>
        </authorList>
    </citation>
    <scope>NUCLEOTIDE SEQUENCE [LARGE SCALE GENOMIC DNA]</scope>
    <source>
        <strain evidence="1 2">Aroian</strain>
        <tissue evidence="1">Whole animal</tissue>
    </source>
</reference>
<protein>
    <submittedName>
        <fullName evidence="1">Uncharacterized protein</fullName>
    </submittedName>
</protein>
<comment type="caution">
    <text evidence="1">The sequence shown here is derived from an EMBL/GenBank/DDBJ whole genome shotgun (WGS) entry which is preliminary data.</text>
</comment>
<dbReference type="Proteomes" id="UP001303046">
    <property type="component" value="Unassembled WGS sequence"/>
</dbReference>
<evidence type="ECO:0000313" key="2">
    <source>
        <dbReference type="Proteomes" id="UP001303046"/>
    </source>
</evidence>
<keyword evidence="2" id="KW-1185">Reference proteome</keyword>
<proteinExistence type="predicted"/>
<organism evidence="1 2">
    <name type="scientific">Necator americanus</name>
    <name type="common">Human hookworm</name>
    <dbReference type="NCBI Taxonomy" id="51031"/>
    <lineage>
        <taxon>Eukaryota</taxon>
        <taxon>Metazoa</taxon>
        <taxon>Ecdysozoa</taxon>
        <taxon>Nematoda</taxon>
        <taxon>Chromadorea</taxon>
        <taxon>Rhabditida</taxon>
        <taxon>Rhabditina</taxon>
        <taxon>Rhabditomorpha</taxon>
        <taxon>Strongyloidea</taxon>
        <taxon>Ancylostomatidae</taxon>
        <taxon>Bunostominae</taxon>
        <taxon>Necator</taxon>
    </lineage>
</organism>
<gene>
    <name evidence="1" type="primary">Necator_chrII.g6396</name>
    <name evidence="1" type="ORF">RB195_018603</name>
</gene>
<name>A0ABR1CAH7_NECAM</name>
<dbReference type="EMBL" id="JAVFWL010000002">
    <property type="protein sequence ID" value="KAK6735486.1"/>
    <property type="molecule type" value="Genomic_DNA"/>
</dbReference>
<accession>A0ABR1CAH7</accession>
<evidence type="ECO:0000313" key="1">
    <source>
        <dbReference type="EMBL" id="KAK6735486.1"/>
    </source>
</evidence>
<sequence>MSDNGYSVVYHCEQTNPIIASTFTTSHRRHELTAKDNPFGAKRAAKAEDANAQASPQLLSDKEQQLAENRKFRAVWDGAFDSGPVLSLMEQLQESSRRVQHQLKLDMAAYMRQSEQVLRFRK</sequence>